<dbReference type="GO" id="GO:0003677">
    <property type="term" value="F:DNA binding"/>
    <property type="evidence" value="ECO:0007669"/>
    <property type="project" value="InterPro"/>
</dbReference>
<dbReference type="PROSITE" id="PS50943">
    <property type="entry name" value="HTH_CROC1"/>
    <property type="match status" value="1"/>
</dbReference>
<evidence type="ECO:0000259" key="1">
    <source>
        <dbReference type="PROSITE" id="PS50943"/>
    </source>
</evidence>
<dbReference type="SMART" id="SM00028">
    <property type="entry name" value="TPR"/>
    <property type="match status" value="2"/>
</dbReference>
<dbReference type="Gene3D" id="1.10.260.40">
    <property type="entry name" value="lambda repressor-like DNA-binding domains"/>
    <property type="match status" value="1"/>
</dbReference>
<accession>A0A223D190</accession>
<dbReference type="AlphaFoldDB" id="A0A223D190"/>
<dbReference type="Proteomes" id="UP000214688">
    <property type="component" value="Chromosome"/>
</dbReference>
<proteinExistence type="predicted"/>
<dbReference type="CDD" id="cd00093">
    <property type="entry name" value="HTH_XRE"/>
    <property type="match status" value="1"/>
</dbReference>
<gene>
    <name evidence="2" type="ORF">CIG75_09495</name>
</gene>
<keyword evidence="3" id="KW-1185">Reference proteome</keyword>
<dbReference type="InterPro" id="IPR019734">
    <property type="entry name" value="TPR_rpt"/>
</dbReference>
<protein>
    <recommendedName>
        <fullName evidence="1">HTH cro/C1-type domain-containing protein</fullName>
    </recommendedName>
</protein>
<dbReference type="InterPro" id="IPR001387">
    <property type="entry name" value="Cro/C1-type_HTH"/>
</dbReference>
<dbReference type="SUPFAM" id="SSF48452">
    <property type="entry name" value="TPR-like"/>
    <property type="match status" value="1"/>
</dbReference>
<feature type="domain" description="HTH cro/C1-type" evidence="1">
    <location>
        <begin position="21"/>
        <end position="77"/>
    </location>
</feature>
<dbReference type="SMART" id="SM00530">
    <property type="entry name" value="HTH_XRE"/>
    <property type="match status" value="1"/>
</dbReference>
<reference evidence="2 3" key="1">
    <citation type="journal article" date="2015" name="Int. J. Syst. Evol. Microbiol.">
        <title>Tumebacillus algifaecis sp. nov., isolated from decomposing algal scum.</title>
        <authorList>
            <person name="Wu Y.F."/>
            <person name="Zhang B."/>
            <person name="Xing P."/>
            <person name="Wu Q.L."/>
            <person name="Liu S.J."/>
        </authorList>
    </citation>
    <scope>NUCLEOTIDE SEQUENCE [LARGE SCALE GENOMIC DNA]</scope>
    <source>
        <strain evidence="2 3">THMBR28</strain>
    </source>
</reference>
<evidence type="ECO:0000313" key="3">
    <source>
        <dbReference type="Proteomes" id="UP000214688"/>
    </source>
</evidence>
<dbReference type="OrthoDB" id="2380135at2"/>
<dbReference type="RefSeq" id="WP_094236441.1">
    <property type="nucleotide sequence ID" value="NZ_CP022657.1"/>
</dbReference>
<name>A0A223D190_9BACL</name>
<dbReference type="InterPro" id="IPR010982">
    <property type="entry name" value="Lambda_DNA-bd_dom_sf"/>
</dbReference>
<sequence length="395" mass="45468">MTTIEHTATATIGKIPIGRRILELMQERGDAFSIRAFAERLGENRETFRQTLLGNRPISLSLIERIADGLGVTEERLRQLDTFKREEELVSLLTSNSRTKVMLVRANSIALELVHVAIGDTERGFAYNNLGRSQLLLKQYEEARATWKKALVHARNIHKNFDDARLLKIAYANFFMTCAELKDYEGADELLHFVEEISSDDHKVLGVIAYSRMAMYGDYGNLEYARKYAYQSLGHFILSNDQKQIGHGRINVARAEYLLGNFKASAEVLATALEHVGEFDHILVRVVKDYVRSLLKLQNYETAIKVVERHETILKQFPEYWDKIKIMKTVIKDDPSYANEVIHDLQVSAAIRALACKCLFEYYAKRGDSETSLRYYELERKYSRDNSEFIDKEGF</sequence>
<dbReference type="SUPFAM" id="SSF47413">
    <property type="entry name" value="lambda repressor-like DNA-binding domains"/>
    <property type="match status" value="1"/>
</dbReference>
<evidence type="ECO:0000313" key="2">
    <source>
        <dbReference type="EMBL" id="ASS75193.1"/>
    </source>
</evidence>
<dbReference type="InterPro" id="IPR011990">
    <property type="entry name" value="TPR-like_helical_dom_sf"/>
</dbReference>
<dbReference type="Gene3D" id="1.25.40.10">
    <property type="entry name" value="Tetratricopeptide repeat domain"/>
    <property type="match status" value="2"/>
</dbReference>
<dbReference type="EMBL" id="CP022657">
    <property type="protein sequence ID" value="ASS75193.1"/>
    <property type="molecule type" value="Genomic_DNA"/>
</dbReference>
<organism evidence="2 3">
    <name type="scientific">Tumebacillus algifaecis</name>
    <dbReference type="NCBI Taxonomy" id="1214604"/>
    <lineage>
        <taxon>Bacteria</taxon>
        <taxon>Bacillati</taxon>
        <taxon>Bacillota</taxon>
        <taxon>Bacilli</taxon>
        <taxon>Bacillales</taxon>
        <taxon>Alicyclobacillaceae</taxon>
        <taxon>Tumebacillus</taxon>
    </lineage>
</organism>
<dbReference type="KEGG" id="tab:CIG75_09495"/>